<protein>
    <submittedName>
        <fullName evidence="1">Uncharacterized protein</fullName>
    </submittedName>
</protein>
<comment type="caution">
    <text evidence="1">The sequence shown here is derived from an EMBL/GenBank/DDBJ whole genome shotgun (WGS) entry which is preliminary data.</text>
</comment>
<accession>A0A9X0D1U7</accession>
<name>A0A9X0D1U7_9CNID</name>
<dbReference type="EMBL" id="MU825919">
    <property type="protein sequence ID" value="KAJ7382618.1"/>
    <property type="molecule type" value="Genomic_DNA"/>
</dbReference>
<proteinExistence type="predicted"/>
<keyword evidence="2" id="KW-1185">Reference proteome</keyword>
<gene>
    <name evidence="1" type="ORF">OS493_033976</name>
</gene>
<dbReference type="Proteomes" id="UP001163046">
    <property type="component" value="Unassembled WGS sequence"/>
</dbReference>
<dbReference type="AlphaFoldDB" id="A0A9X0D1U7"/>
<organism evidence="1 2">
    <name type="scientific">Desmophyllum pertusum</name>
    <dbReference type="NCBI Taxonomy" id="174260"/>
    <lineage>
        <taxon>Eukaryota</taxon>
        <taxon>Metazoa</taxon>
        <taxon>Cnidaria</taxon>
        <taxon>Anthozoa</taxon>
        <taxon>Hexacorallia</taxon>
        <taxon>Scleractinia</taxon>
        <taxon>Caryophylliina</taxon>
        <taxon>Caryophylliidae</taxon>
        <taxon>Desmophyllum</taxon>
    </lineage>
</organism>
<reference evidence="1" key="1">
    <citation type="submission" date="2023-01" db="EMBL/GenBank/DDBJ databases">
        <title>Genome assembly of the deep-sea coral Lophelia pertusa.</title>
        <authorList>
            <person name="Herrera S."/>
            <person name="Cordes E."/>
        </authorList>
    </citation>
    <scope>NUCLEOTIDE SEQUENCE</scope>
    <source>
        <strain evidence="1">USNM1676648</strain>
        <tissue evidence="1">Polyp</tissue>
    </source>
</reference>
<evidence type="ECO:0000313" key="2">
    <source>
        <dbReference type="Proteomes" id="UP001163046"/>
    </source>
</evidence>
<sequence length="130" mass="14739">MMVFNIQDCKLPPVNSMGGPRARSSQRTDAKLDVTAGCYVDRTRTLFRYTVHQWQGLNDDDGDDDDISLTGDCGYEFFHHLSVQLLWRNQPRNAGKEACLLHEQNLMEAHDNKASLSQGVLQEQLMTPTL</sequence>
<evidence type="ECO:0000313" key="1">
    <source>
        <dbReference type="EMBL" id="KAJ7382618.1"/>
    </source>
</evidence>